<reference evidence="5 6" key="1">
    <citation type="submission" date="2019-08" db="EMBL/GenBank/DDBJ databases">
        <title>Whole genome of Aphis craccivora.</title>
        <authorList>
            <person name="Voronova N.V."/>
            <person name="Shulinski R.S."/>
            <person name="Bandarenka Y.V."/>
            <person name="Zhorov D.G."/>
            <person name="Warner D."/>
        </authorList>
    </citation>
    <scope>NUCLEOTIDE SEQUENCE [LARGE SCALE GENOMIC DNA]</scope>
    <source>
        <strain evidence="5">180601</strain>
        <tissue evidence="5">Whole Body</tissue>
    </source>
</reference>
<dbReference type="Pfam" id="PF10517">
    <property type="entry name" value="DM13"/>
    <property type="match status" value="1"/>
</dbReference>
<evidence type="ECO:0000313" key="5">
    <source>
        <dbReference type="EMBL" id="KAF0764220.1"/>
    </source>
</evidence>
<evidence type="ECO:0000313" key="6">
    <source>
        <dbReference type="Proteomes" id="UP000478052"/>
    </source>
</evidence>
<accession>A0A6G0Z1K0</accession>
<evidence type="ECO:0000259" key="4">
    <source>
        <dbReference type="PROSITE" id="PS51549"/>
    </source>
</evidence>
<evidence type="ECO:0000256" key="1">
    <source>
        <dbReference type="ARBA" id="ARBA00022737"/>
    </source>
</evidence>
<sequence>MGWERRTNKNALLTMRNCTSTRLEEVNFGEVFIPITLDPPKPRILPEFKRFAHSLRSGNISILDARTFYIPNLHYDGKGPDAYFFVGNGSEPSPYGVKVPNEVGSLEPLKAYQGEDIEIQLPRSLTMHSIDWLAVWCVQYTHNFGHVNIPDDLDVPPALGQTKLTVSNRVGNGGGGRSSGRPTTVGPTKKPRRHQSWSPPQPPPPWIFASYPQTSREVLAPTSSTTSDPEGRWEMSNCRDLLPGKLQVHWEVQNDWVQVQLTGKIRENQYMAFGLSGSQNSVTMIGGDVVVVFYNRAKNSFHAEDYYLSANTECDGKNGVCQDERLGGRNDAVLITGTRRNGVTCIVYRRPVQTNEAINDQQVPLDTAALVIAAIGPLGSSDQPGAHAALDMTKDDHECTYSLFNLDDDMGRSAWPPNIIIGEKEFRAKLGPSGGSRGYMAITGQMTGDIVWYINDKLIPEIFVERMQTYTFIVEGGNDPNNGEHYHPLYITDSSEGGFGQKLDADQRRQRVFAGIVYDSEGLPFPTTAGRYCEFKFKSYDRSSEMETFDAFFDSLKLSCENGNAGLLNWTVAEETPDLVYYQSYSQPNVGWKIHVVDPGYKWKDDKDAATSQHNGLPLTCAILITVVAVQRIFTISLL</sequence>
<evidence type="ECO:0000256" key="2">
    <source>
        <dbReference type="SAM" id="MobiDB-lite"/>
    </source>
</evidence>
<keyword evidence="6" id="KW-1185">Reference proteome</keyword>
<organism evidence="5 6">
    <name type="scientific">Aphis craccivora</name>
    <name type="common">Cowpea aphid</name>
    <dbReference type="NCBI Taxonomy" id="307492"/>
    <lineage>
        <taxon>Eukaryota</taxon>
        <taxon>Metazoa</taxon>
        <taxon>Ecdysozoa</taxon>
        <taxon>Arthropoda</taxon>
        <taxon>Hexapoda</taxon>
        <taxon>Insecta</taxon>
        <taxon>Pterygota</taxon>
        <taxon>Neoptera</taxon>
        <taxon>Paraneoptera</taxon>
        <taxon>Hemiptera</taxon>
        <taxon>Sternorrhyncha</taxon>
        <taxon>Aphidomorpha</taxon>
        <taxon>Aphidoidea</taxon>
        <taxon>Aphididae</taxon>
        <taxon>Aphidini</taxon>
        <taxon>Aphis</taxon>
        <taxon>Aphis</taxon>
    </lineage>
</organism>
<dbReference type="SMART" id="SM00664">
    <property type="entry name" value="DoH"/>
    <property type="match status" value="1"/>
</dbReference>
<evidence type="ECO:0000259" key="3">
    <source>
        <dbReference type="PROSITE" id="PS50836"/>
    </source>
</evidence>
<dbReference type="Pfam" id="PF25489">
    <property type="entry name" value="At5g54830"/>
    <property type="match status" value="1"/>
</dbReference>
<dbReference type="InterPro" id="IPR052126">
    <property type="entry name" value="Spindle_Org/Thrombomodulin"/>
</dbReference>
<dbReference type="PANTHER" id="PTHR24036:SF5">
    <property type="entry name" value="THROMBOMODULIN"/>
    <property type="match status" value="1"/>
</dbReference>
<dbReference type="InterPro" id="IPR019545">
    <property type="entry name" value="DM13_domain"/>
</dbReference>
<protein>
    <submittedName>
        <fullName evidence="5">Protein Skeletor, isoforms B/C</fullName>
    </submittedName>
</protein>
<dbReference type="OrthoDB" id="2448405at2759"/>
<proteinExistence type="predicted"/>
<feature type="region of interest" description="Disordered" evidence="2">
    <location>
        <begin position="165"/>
        <end position="209"/>
    </location>
</feature>
<feature type="domain" description="DOMON" evidence="3">
    <location>
        <begin position="244"/>
        <end position="376"/>
    </location>
</feature>
<gene>
    <name evidence="5" type="ORF">FWK35_00017524</name>
</gene>
<dbReference type="SMART" id="SM00686">
    <property type="entry name" value="DM13"/>
    <property type="match status" value="1"/>
</dbReference>
<dbReference type="AlphaFoldDB" id="A0A6G0Z1K0"/>
<comment type="caution">
    <text evidence="5">The sequence shown here is derived from an EMBL/GenBank/DDBJ whole genome shotgun (WGS) entry which is preliminary data.</text>
</comment>
<dbReference type="PANTHER" id="PTHR24036">
    <property type="entry name" value="SKELETOR-RELATED"/>
    <property type="match status" value="1"/>
</dbReference>
<name>A0A6G0Z1K0_APHCR</name>
<keyword evidence="1" id="KW-0677">Repeat</keyword>
<dbReference type="InterPro" id="IPR005018">
    <property type="entry name" value="DOMON_domain"/>
</dbReference>
<dbReference type="InterPro" id="IPR057443">
    <property type="entry name" value="At5g54830-like"/>
</dbReference>
<dbReference type="Proteomes" id="UP000478052">
    <property type="component" value="Unassembled WGS sequence"/>
</dbReference>
<feature type="domain" description="DM13" evidence="4">
    <location>
        <begin position="46"/>
        <end position="150"/>
    </location>
</feature>
<dbReference type="Pfam" id="PF03351">
    <property type="entry name" value="DOMON"/>
    <property type="match status" value="1"/>
</dbReference>
<dbReference type="CDD" id="cd09631">
    <property type="entry name" value="DOMON_DOH"/>
    <property type="match status" value="1"/>
</dbReference>
<dbReference type="PROSITE" id="PS51549">
    <property type="entry name" value="DM13"/>
    <property type="match status" value="1"/>
</dbReference>
<dbReference type="EMBL" id="VUJU01001695">
    <property type="protein sequence ID" value="KAF0764220.1"/>
    <property type="molecule type" value="Genomic_DNA"/>
</dbReference>
<dbReference type="PROSITE" id="PS50836">
    <property type="entry name" value="DOMON"/>
    <property type="match status" value="1"/>
</dbReference>
<dbReference type="InterPro" id="IPR045266">
    <property type="entry name" value="DOH_DOMON"/>
</dbReference>